<dbReference type="Gene3D" id="3.10.28.10">
    <property type="entry name" value="Homing endonucleases"/>
    <property type="match status" value="2"/>
</dbReference>
<proteinExistence type="predicted"/>
<evidence type="ECO:0000259" key="2">
    <source>
        <dbReference type="Pfam" id="PF00961"/>
    </source>
</evidence>
<dbReference type="Pfam" id="PF00961">
    <property type="entry name" value="LAGLIDADG_1"/>
    <property type="match status" value="2"/>
</dbReference>
<organism evidence="3">
    <name type="scientific">Ankistrodesmus falcatus</name>
    <dbReference type="NCBI Taxonomy" id="52960"/>
    <lineage>
        <taxon>Eukaryota</taxon>
        <taxon>Viridiplantae</taxon>
        <taxon>Chlorophyta</taxon>
        <taxon>core chlorophytes</taxon>
        <taxon>Chlorophyceae</taxon>
        <taxon>CS clade</taxon>
        <taxon>Sphaeropleales</taxon>
        <taxon>Selenastraceae</taxon>
        <taxon>Ankistrodesmus</taxon>
    </lineage>
</organism>
<dbReference type="GeneID" id="60235171"/>
<dbReference type="GO" id="GO:0004519">
    <property type="term" value="F:endonuclease activity"/>
    <property type="evidence" value="ECO:0007669"/>
    <property type="project" value="UniProtKB-KW"/>
</dbReference>
<dbReference type="AlphaFoldDB" id="A0A7L7K570"/>
<feature type="domain" description="Homing endonuclease LAGLIDADG" evidence="2">
    <location>
        <begin position="26"/>
        <end position="116"/>
    </location>
</feature>
<keyword evidence="3" id="KW-0255">Endonuclease</keyword>
<accession>A0A7L7K570</accession>
<keyword evidence="3" id="KW-0540">Nuclease</keyword>
<evidence type="ECO:0000256" key="1">
    <source>
        <dbReference type="SAM" id="SignalP"/>
    </source>
</evidence>
<feature type="chain" id="PRO_5029786570" evidence="1">
    <location>
        <begin position="18"/>
        <end position="272"/>
    </location>
</feature>
<dbReference type="EMBL" id="MT701044">
    <property type="protein sequence ID" value="QMS48905.1"/>
    <property type="molecule type" value="Genomic_DNA"/>
</dbReference>
<protein>
    <submittedName>
        <fullName evidence="3">LAGLIDADG-2 homing endonuclease</fullName>
    </submittedName>
</protein>
<dbReference type="PANTHER" id="PTHR36181">
    <property type="entry name" value="INTRON-ENCODED ENDONUCLEASE AI3-RELATED"/>
    <property type="match status" value="1"/>
</dbReference>
<keyword evidence="1" id="KW-0732">Signal</keyword>
<dbReference type="RefSeq" id="YP_009944736.1">
    <property type="nucleotide sequence ID" value="NC_051461.1"/>
</dbReference>
<keyword evidence="3" id="KW-0496">Mitochondrion</keyword>
<feature type="domain" description="Homing endonuclease LAGLIDADG" evidence="2">
    <location>
        <begin position="141"/>
        <end position="228"/>
    </location>
</feature>
<name>A0A7L7K570_9CHLO</name>
<feature type="signal peptide" evidence="1">
    <location>
        <begin position="1"/>
        <end position="17"/>
    </location>
</feature>
<keyword evidence="3" id="KW-0378">Hydrolase</keyword>
<sequence length="272" mass="31962">MHFFVCILSQTFPLVLKKPAVDEYWLVGFFEADGCLSVFNNKQKQVSLSFILRQADPKVLYQVKSFLGCGSVYMDKQGYWTYCVRNKEGLLKIVEILNGKLVFTKGLKQYKTWVEAFNQKYKTSLVPVTTPATLSWNNAWLTGFADAEGSFNIMLGVRKDTCQPRLRLRFYLDQSYSLESMQVVQDWLGGSLHCKQTKNKNHHRLMVDTFNKSTLLVDYFSKFPPLTTCLFVRFIRYARVYQWYVTNQWKKRLENIQHLILLNKRLQKKPKN</sequence>
<geneLocation type="mitochondrion" evidence="3"/>
<dbReference type="PANTHER" id="PTHR36181:SF2">
    <property type="entry name" value="INTRON-ENCODED ENDONUCLEASE AI3-RELATED"/>
    <property type="match status" value="1"/>
</dbReference>
<dbReference type="InterPro" id="IPR004860">
    <property type="entry name" value="LAGLIDADG_dom"/>
</dbReference>
<dbReference type="InterPro" id="IPR051289">
    <property type="entry name" value="LAGLIDADG_Endonuclease"/>
</dbReference>
<dbReference type="SUPFAM" id="SSF55608">
    <property type="entry name" value="Homing endonucleases"/>
    <property type="match status" value="2"/>
</dbReference>
<dbReference type="GO" id="GO:0005739">
    <property type="term" value="C:mitochondrion"/>
    <property type="evidence" value="ECO:0007669"/>
    <property type="project" value="UniProtKB-ARBA"/>
</dbReference>
<reference evidence="3" key="1">
    <citation type="submission" date="2020-06" db="EMBL/GenBank/DDBJ databases">
        <authorList>
            <person name="Cobos M."/>
            <person name="Grandez G.E."/>
            <person name="Rodriguez H.N."/>
            <person name="Castro C.G."/>
            <person name="Maddox J.D."/>
            <person name="Paredes J.D."/>
            <person name="Estela S.L."/>
            <person name="Adrianzen P.M."/>
            <person name="Marapara J.L."/>
            <person name="Tresierra A.B."/>
            <person name="Saldana J.R."/>
            <person name="Castro J.C."/>
        </authorList>
    </citation>
    <scope>NUCLEOTIDE SEQUENCE</scope>
    <source>
        <strain evidence="3">UCP001</strain>
    </source>
</reference>
<evidence type="ECO:0000313" key="3">
    <source>
        <dbReference type="EMBL" id="QMS48905.1"/>
    </source>
</evidence>
<dbReference type="InterPro" id="IPR027434">
    <property type="entry name" value="Homing_endonucl"/>
</dbReference>